<dbReference type="GO" id="GO:0043531">
    <property type="term" value="F:ADP binding"/>
    <property type="evidence" value="ECO:0007669"/>
    <property type="project" value="InterPro"/>
</dbReference>
<dbReference type="SUPFAM" id="SSF52540">
    <property type="entry name" value="P-loop containing nucleoside triphosphate hydrolases"/>
    <property type="match status" value="1"/>
</dbReference>
<dbReference type="Gene3D" id="3.40.50.300">
    <property type="entry name" value="P-loop containing nucleotide triphosphate hydrolases"/>
    <property type="match status" value="1"/>
</dbReference>
<dbReference type="InterPro" id="IPR027417">
    <property type="entry name" value="P-loop_NTPase"/>
</dbReference>
<accession>A0A7J0DDG8</accession>
<evidence type="ECO:0000259" key="4">
    <source>
        <dbReference type="Pfam" id="PF00931"/>
    </source>
</evidence>
<dbReference type="AlphaFoldDB" id="A0A7J0DDG8"/>
<evidence type="ECO:0000256" key="3">
    <source>
        <dbReference type="ARBA" id="ARBA00022840"/>
    </source>
</evidence>
<dbReference type="Gene3D" id="1.10.8.430">
    <property type="entry name" value="Helical domain of apoptotic protease-activating factors"/>
    <property type="match status" value="1"/>
</dbReference>
<keyword evidence="2" id="KW-0611">Plant defense</keyword>
<dbReference type="Proteomes" id="UP000585474">
    <property type="component" value="Unassembled WGS sequence"/>
</dbReference>
<organism evidence="5 6">
    <name type="scientific">Actinidia rufa</name>
    <dbReference type="NCBI Taxonomy" id="165716"/>
    <lineage>
        <taxon>Eukaryota</taxon>
        <taxon>Viridiplantae</taxon>
        <taxon>Streptophyta</taxon>
        <taxon>Embryophyta</taxon>
        <taxon>Tracheophyta</taxon>
        <taxon>Spermatophyta</taxon>
        <taxon>Magnoliopsida</taxon>
        <taxon>eudicotyledons</taxon>
        <taxon>Gunneridae</taxon>
        <taxon>Pentapetalae</taxon>
        <taxon>asterids</taxon>
        <taxon>Ericales</taxon>
        <taxon>Actinidiaceae</taxon>
        <taxon>Actinidia</taxon>
    </lineage>
</organism>
<dbReference type="Pfam" id="PF00931">
    <property type="entry name" value="NB-ARC"/>
    <property type="match status" value="1"/>
</dbReference>
<dbReference type="InterPro" id="IPR042197">
    <property type="entry name" value="Apaf_helical"/>
</dbReference>
<dbReference type="PANTHER" id="PTHR33463">
    <property type="entry name" value="NB-ARC DOMAIN-CONTAINING PROTEIN-RELATED"/>
    <property type="match status" value="1"/>
</dbReference>
<sequence length="424" mass="47488">MCNPQGIIDNIIGKAMDAAFQGLKCTIHYKKNHKDLKDEMEKFKEYRKDIIERKVEEAQNRGEDILAVVSSWRREADEMTQDFDNFMQQCTHEESMLCFAREGHFDEIARPKSPPPELLFRSDDDYEIFDSRASVFKMVIDALKDSKVTAIGVHGTGGVGKTTLVKEVSKQLKEDGTFDEVVMAVVSKDANVSKIQSQLVGSVKLGIPVTDGNKGCKVVITSRNQCVLRTNMKVDRDFALPLLPEPEAWALFKKMAGNSVDSPKLCLVEKAVCKECKGLPVTINALGAALKDKEISAWKTALVKLKKSMLSEIEEIEPAVYNSLKLSYEELKKPRRTTASLAIHEWKMLDQLGEFDLEVGRSVAHATLFAVVAQPTLLSQVIEAQQSDKEAVSFRVRVTSDEAMDGWTFSPDSGLRYRSRLFVL</sequence>
<keyword evidence="3" id="KW-0067">ATP-binding</keyword>
<reference evidence="6" key="1">
    <citation type="submission" date="2019-07" db="EMBL/GenBank/DDBJ databases">
        <title>De Novo Assembly of kiwifruit Actinidia rufa.</title>
        <authorList>
            <person name="Sugita-Konishi S."/>
            <person name="Sato K."/>
            <person name="Mori E."/>
            <person name="Abe Y."/>
            <person name="Kisaki G."/>
            <person name="Hamano K."/>
            <person name="Suezawa K."/>
            <person name="Otani M."/>
            <person name="Fukuda T."/>
            <person name="Manabe T."/>
            <person name="Gomi K."/>
            <person name="Tabuchi M."/>
            <person name="Akimitsu K."/>
            <person name="Kataoka I."/>
        </authorList>
    </citation>
    <scope>NUCLEOTIDE SEQUENCE [LARGE SCALE GENOMIC DNA]</scope>
    <source>
        <strain evidence="6">cv. Fuchu</strain>
    </source>
</reference>
<dbReference type="PRINTS" id="PR00364">
    <property type="entry name" value="DISEASERSIST"/>
</dbReference>
<dbReference type="EMBL" id="BJWL01000176">
    <property type="protein sequence ID" value="GFS33035.1"/>
    <property type="molecule type" value="Genomic_DNA"/>
</dbReference>
<dbReference type="OrthoDB" id="1579323at2759"/>
<protein>
    <recommendedName>
        <fullName evidence="4">NB-ARC domain-containing protein</fullName>
    </recommendedName>
</protein>
<dbReference type="PANTHER" id="PTHR33463:SF203">
    <property type="entry name" value="AAA+ ATPASE DOMAIN-CONTAINING PROTEIN"/>
    <property type="match status" value="1"/>
</dbReference>
<dbReference type="InterPro" id="IPR002182">
    <property type="entry name" value="NB-ARC"/>
</dbReference>
<comment type="caution">
    <text evidence="5">The sequence shown here is derived from an EMBL/GenBank/DDBJ whole genome shotgun (WGS) entry which is preliminary data.</text>
</comment>
<evidence type="ECO:0000256" key="1">
    <source>
        <dbReference type="ARBA" id="ARBA00022614"/>
    </source>
</evidence>
<gene>
    <name evidence="5" type="ORF">Acr_00g0025910</name>
</gene>
<proteinExistence type="predicted"/>
<name>A0A7J0DDG8_9ERIC</name>
<dbReference type="InterPro" id="IPR050905">
    <property type="entry name" value="Plant_NBS-LRR"/>
</dbReference>
<keyword evidence="1" id="KW-0433">Leucine-rich repeat</keyword>
<evidence type="ECO:0000256" key="2">
    <source>
        <dbReference type="ARBA" id="ARBA00022821"/>
    </source>
</evidence>
<keyword evidence="6" id="KW-1185">Reference proteome</keyword>
<feature type="domain" description="NB-ARC" evidence="4">
    <location>
        <begin position="138"/>
        <end position="201"/>
    </location>
</feature>
<dbReference type="GO" id="GO:0006952">
    <property type="term" value="P:defense response"/>
    <property type="evidence" value="ECO:0007669"/>
    <property type="project" value="UniProtKB-KW"/>
</dbReference>
<evidence type="ECO:0000313" key="6">
    <source>
        <dbReference type="Proteomes" id="UP000585474"/>
    </source>
</evidence>
<evidence type="ECO:0000313" key="5">
    <source>
        <dbReference type="EMBL" id="GFS33035.1"/>
    </source>
</evidence>
<dbReference type="GO" id="GO:0005524">
    <property type="term" value="F:ATP binding"/>
    <property type="evidence" value="ECO:0007669"/>
    <property type="project" value="UniProtKB-KW"/>
</dbReference>
<keyword evidence="3" id="KW-0547">Nucleotide-binding</keyword>